<keyword evidence="1" id="KW-0472">Membrane</keyword>
<name>A0A7V3J9W1_UNCC3</name>
<organism evidence="2">
    <name type="scientific">candidate division CPR3 bacterium</name>
    <dbReference type="NCBI Taxonomy" id="2268181"/>
    <lineage>
        <taxon>Bacteria</taxon>
        <taxon>Bacteria division CPR3</taxon>
    </lineage>
</organism>
<dbReference type="EMBL" id="DTGG01000049">
    <property type="protein sequence ID" value="HFZ08782.1"/>
    <property type="molecule type" value="Genomic_DNA"/>
</dbReference>
<sequence>MNRTSQRSDPKADRPGHFWGIDMAKFIVSSIGWFYLVIVLDWITKKSVRLDSEIVGWDLSLRRNAADWDRPLERAFEREFPHGVRGVGLKLVNENGSQPTSVAFMRDMRVLGIEQIFTYYLALRIILRVMRIRSVFCGRSRKSLFGSNNHKVVAFI</sequence>
<protein>
    <recommendedName>
        <fullName evidence="3">Integrase catalytic domain-containing protein</fullName>
    </recommendedName>
</protein>
<evidence type="ECO:0000313" key="2">
    <source>
        <dbReference type="EMBL" id="HFZ08782.1"/>
    </source>
</evidence>
<accession>A0A7V3J9W1</accession>
<dbReference type="AlphaFoldDB" id="A0A7V3J9W1"/>
<proteinExistence type="predicted"/>
<dbReference type="GO" id="GO:0003676">
    <property type="term" value="F:nucleic acid binding"/>
    <property type="evidence" value="ECO:0007669"/>
    <property type="project" value="InterPro"/>
</dbReference>
<keyword evidence="1" id="KW-0812">Transmembrane</keyword>
<evidence type="ECO:0000256" key="1">
    <source>
        <dbReference type="SAM" id="Phobius"/>
    </source>
</evidence>
<dbReference type="InterPro" id="IPR012337">
    <property type="entry name" value="RNaseH-like_sf"/>
</dbReference>
<gene>
    <name evidence="2" type="ORF">ENV41_01450</name>
</gene>
<dbReference type="InterPro" id="IPR036397">
    <property type="entry name" value="RNaseH_sf"/>
</dbReference>
<dbReference type="SUPFAM" id="SSF53098">
    <property type="entry name" value="Ribonuclease H-like"/>
    <property type="match status" value="1"/>
</dbReference>
<comment type="caution">
    <text evidence="2">The sequence shown here is derived from an EMBL/GenBank/DDBJ whole genome shotgun (WGS) entry which is preliminary data.</text>
</comment>
<dbReference type="Gene3D" id="3.30.420.10">
    <property type="entry name" value="Ribonuclease H-like superfamily/Ribonuclease H"/>
    <property type="match status" value="1"/>
</dbReference>
<reference evidence="2" key="1">
    <citation type="journal article" date="2020" name="mSystems">
        <title>Genome- and Community-Level Interaction Insights into Carbon Utilization and Element Cycling Functions of Hydrothermarchaeota in Hydrothermal Sediment.</title>
        <authorList>
            <person name="Zhou Z."/>
            <person name="Liu Y."/>
            <person name="Xu W."/>
            <person name="Pan J."/>
            <person name="Luo Z.H."/>
            <person name="Li M."/>
        </authorList>
    </citation>
    <scope>NUCLEOTIDE SEQUENCE [LARGE SCALE GENOMIC DNA]</scope>
    <source>
        <strain evidence="2">SpSt-757</strain>
    </source>
</reference>
<feature type="transmembrane region" description="Helical" evidence="1">
    <location>
        <begin position="23"/>
        <end position="43"/>
    </location>
</feature>
<evidence type="ECO:0008006" key="3">
    <source>
        <dbReference type="Google" id="ProtNLM"/>
    </source>
</evidence>
<keyword evidence="1" id="KW-1133">Transmembrane helix</keyword>